<sequence length="474" mass="53563">DDDEQSDSELLNESRLEQSKVIWYKRPSIYMIALFLFSFAVGDGISITSELTLIIQAICKDLNNNLTNCSSSKVQMENTNLQKWMNFTSGLVKAIVSTKLGKLSDLYGRKPIMLYTLSCTILTKLSKLIILNPNIFTFRKWLLLLVNLIDAFGGSIFVFLGIANSYLIDVIDEKYRTQYMGIMIAFLYFGLGFGPLFGSILPFEPIGILKCGFIVLSLTFIITLFWFPESRSFKLLKKTRRLSTISERQKKLDNNTGYSFNFFSSLKLLWITRLNRDGSIDHIARFNVLLLVLIDILVSSCTVGLGLVIVLYSTFQFNWNANDLGIFIGLAMLMKSTVLLLFNPWFNKKLSSYYKTSNDSIDKVDYISLILCGLMELIGAIIMTLATNSKIFLSSILFSSFGSLSTPVLHSTILKYNSNSDKNGEFFGVLAFIRNLINLIAPLIGLTVYSWSLNHDVKLVFYIMIGTLTVSLFL</sequence>
<dbReference type="PROSITE" id="PS50850">
    <property type="entry name" value="MFS"/>
    <property type="match status" value="1"/>
</dbReference>
<evidence type="ECO:0000256" key="4">
    <source>
        <dbReference type="ARBA" id="ARBA00023136"/>
    </source>
</evidence>
<dbReference type="InterPro" id="IPR020846">
    <property type="entry name" value="MFS_dom"/>
</dbReference>
<feature type="transmembrane region" description="Helical" evidence="5">
    <location>
        <begin position="366"/>
        <end position="385"/>
    </location>
</feature>
<evidence type="ECO:0000313" key="8">
    <source>
        <dbReference type="Proteomes" id="UP000094801"/>
    </source>
</evidence>
<gene>
    <name evidence="7" type="ORF">CANARDRAFT_180295</name>
</gene>
<dbReference type="PROSITE" id="PS00216">
    <property type="entry name" value="SUGAR_TRANSPORT_1"/>
    <property type="match status" value="1"/>
</dbReference>
<comment type="subcellular location">
    <subcellularLocation>
        <location evidence="1">Membrane</location>
        <topology evidence="1">Multi-pass membrane protein</topology>
    </subcellularLocation>
</comment>
<dbReference type="OrthoDB" id="3026777at2759"/>
<evidence type="ECO:0000256" key="1">
    <source>
        <dbReference type="ARBA" id="ARBA00004141"/>
    </source>
</evidence>
<dbReference type="InterPro" id="IPR036259">
    <property type="entry name" value="MFS_trans_sf"/>
</dbReference>
<dbReference type="InterPro" id="IPR011701">
    <property type="entry name" value="MFS"/>
</dbReference>
<evidence type="ECO:0000256" key="5">
    <source>
        <dbReference type="SAM" id="Phobius"/>
    </source>
</evidence>
<dbReference type="GO" id="GO:0022857">
    <property type="term" value="F:transmembrane transporter activity"/>
    <property type="evidence" value="ECO:0007669"/>
    <property type="project" value="InterPro"/>
</dbReference>
<accession>A0A1E4STV2</accession>
<dbReference type="AlphaFoldDB" id="A0A1E4STV2"/>
<feature type="transmembrane region" description="Helical" evidence="5">
    <location>
        <begin position="142"/>
        <end position="167"/>
    </location>
</feature>
<evidence type="ECO:0000259" key="6">
    <source>
        <dbReference type="PROSITE" id="PS50850"/>
    </source>
</evidence>
<feature type="domain" description="Major facilitator superfamily (MFS) profile" evidence="6">
    <location>
        <begin position="30"/>
        <end position="474"/>
    </location>
</feature>
<feature type="transmembrane region" description="Helical" evidence="5">
    <location>
        <begin position="207"/>
        <end position="227"/>
    </location>
</feature>
<reference evidence="8" key="1">
    <citation type="submission" date="2016-04" db="EMBL/GenBank/DDBJ databases">
        <title>Comparative genomics of biotechnologically important yeasts.</title>
        <authorList>
            <consortium name="DOE Joint Genome Institute"/>
            <person name="Riley R."/>
            <person name="Haridas S."/>
            <person name="Wolfe K.H."/>
            <person name="Lopes M.R."/>
            <person name="Hittinger C.T."/>
            <person name="Goker M."/>
            <person name="Salamov A."/>
            <person name="Wisecaver J."/>
            <person name="Long T.M."/>
            <person name="Aerts A.L."/>
            <person name="Barry K."/>
            <person name="Choi C."/>
            <person name="Clum A."/>
            <person name="Coughlan A.Y."/>
            <person name="Deshpande S."/>
            <person name="Douglass A.P."/>
            <person name="Hanson S.J."/>
            <person name="Klenk H.-P."/>
            <person name="Labutti K."/>
            <person name="Lapidus A."/>
            <person name="Lindquist E."/>
            <person name="Lipzen A."/>
            <person name="Meier-Kolthoff J.P."/>
            <person name="Ohm R.A."/>
            <person name="Otillar R.P."/>
            <person name="Pangilinan J."/>
            <person name="Peng Y."/>
            <person name="Rokas A."/>
            <person name="Rosa C.A."/>
            <person name="Scheuner C."/>
            <person name="Sibirny A.A."/>
            <person name="Slot J.C."/>
            <person name="Stielow J.B."/>
            <person name="Sun H."/>
            <person name="Kurtzman C.P."/>
            <person name="Blackwell M."/>
            <person name="Grigoriev I.V."/>
            <person name="Jeffries T.W."/>
        </authorList>
    </citation>
    <scope>NUCLEOTIDE SEQUENCE [LARGE SCALE GENOMIC DNA]</scope>
    <source>
        <strain evidence="8">NRRL YB-2248</strain>
    </source>
</reference>
<organism evidence="7 8">
    <name type="scientific">[Candida] arabinofermentans NRRL YB-2248</name>
    <dbReference type="NCBI Taxonomy" id="983967"/>
    <lineage>
        <taxon>Eukaryota</taxon>
        <taxon>Fungi</taxon>
        <taxon>Dikarya</taxon>
        <taxon>Ascomycota</taxon>
        <taxon>Saccharomycotina</taxon>
        <taxon>Pichiomycetes</taxon>
        <taxon>Pichiales</taxon>
        <taxon>Pichiaceae</taxon>
        <taxon>Ogataea</taxon>
        <taxon>Ogataea/Candida clade</taxon>
    </lineage>
</organism>
<dbReference type="InterPro" id="IPR005829">
    <property type="entry name" value="Sugar_transporter_CS"/>
</dbReference>
<dbReference type="Pfam" id="PF07690">
    <property type="entry name" value="MFS_1"/>
    <property type="match status" value="1"/>
</dbReference>
<feature type="transmembrane region" description="Helical" evidence="5">
    <location>
        <begin position="426"/>
        <end position="451"/>
    </location>
</feature>
<dbReference type="Proteomes" id="UP000094801">
    <property type="component" value="Unassembled WGS sequence"/>
</dbReference>
<feature type="transmembrane region" description="Helical" evidence="5">
    <location>
        <begin position="179"/>
        <end position="201"/>
    </location>
</feature>
<feature type="transmembrane region" description="Helical" evidence="5">
    <location>
        <begin position="29"/>
        <end position="55"/>
    </location>
</feature>
<keyword evidence="8" id="KW-1185">Reference proteome</keyword>
<dbReference type="PANTHER" id="PTHR23507">
    <property type="entry name" value="ZGC:174356"/>
    <property type="match status" value="1"/>
</dbReference>
<keyword evidence="2 5" id="KW-0812">Transmembrane</keyword>
<feature type="non-terminal residue" evidence="7">
    <location>
        <position position="1"/>
    </location>
</feature>
<proteinExistence type="predicted"/>
<dbReference type="PANTHER" id="PTHR23507:SF1">
    <property type="entry name" value="FI18259P1-RELATED"/>
    <property type="match status" value="1"/>
</dbReference>
<dbReference type="GO" id="GO:0016020">
    <property type="term" value="C:membrane"/>
    <property type="evidence" value="ECO:0007669"/>
    <property type="project" value="UniProtKB-SubCell"/>
</dbReference>
<feature type="transmembrane region" description="Helical" evidence="5">
    <location>
        <begin position="391"/>
        <end position="414"/>
    </location>
</feature>
<evidence type="ECO:0000256" key="2">
    <source>
        <dbReference type="ARBA" id="ARBA00022692"/>
    </source>
</evidence>
<feature type="non-terminal residue" evidence="7">
    <location>
        <position position="474"/>
    </location>
</feature>
<evidence type="ECO:0000256" key="3">
    <source>
        <dbReference type="ARBA" id="ARBA00022989"/>
    </source>
</evidence>
<feature type="transmembrane region" description="Helical" evidence="5">
    <location>
        <begin position="288"/>
        <end position="312"/>
    </location>
</feature>
<feature type="transmembrane region" description="Helical" evidence="5">
    <location>
        <begin position="324"/>
        <end position="346"/>
    </location>
</feature>
<keyword evidence="4 5" id="KW-0472">Membrane</keyword>
<dbReference type="SUPFAM" id="SSF103473">
    <property type="entry name" value="MFS general substrate transporter"/>
    <property type="match status" value="1"/>
</dbReference>
<keyword evidence="3 5" id="KW-1133">Transmembrane helix</keyword>
<evidence type="ECO:0000313" key="7">
    <source>
        <dbReference type="EMBL" id="ODV82852.1"/>
    </source>
</evidence>
<dbReference type="Gene3D" id="1.20.1250.20">
    <property type="entry name" value="MFS general substrate transporter like domains"/>
    <property type="match status" value="1"/>
</dbReference>
<protein>
    <recommendedName>
        <fullName evidence="6">Major facilitator superfamily (MFS) profile domain-containing protein</fullName>
    </recommendedName>
</protein>
<name>A0A1E4STV2_9ASCO</name>
<dbReference type="EMBL" id="KV453872">
    <property type="protein sequence ID" value="ODV82852.1"/>
    <property type="molecule type" value="Genomic_DNA"/>
</dbReference>